<evidence type="ECO:0000313" key="8">
    <source>
        <dbReference type="EnsemblMetazoa" id="PPA00279.1"/>
    </source>
</evidence>
<feature type="region of interest" description="Disordered" evidence="7">
    <location>
        <begin position="460"/>
        <end position="508"/>
    </location>
</feature>
<dbReference type="GO" id="GO:1902476">
    <property type="term" value="P:chloride transmembrane transport"/>
    <property type="evidence" value="ECO:0000318"/>
    <property type="project" value="GO_Central"/>
</dbReference>
<feature type="transmembrane region" description="Helical" evidence="6">
    <location>
        <begin position="128"/>
        <end position="147"/>
    </location>
</feature>
<proteinExistence type="inferred from homology"/>
<dbReference type="Pfam" id="PF01062">
    <property type="entry name" value="Bestrophin"/>
    <property type="match status" value="1"/>
</dbReference>
<evidence type="ECO:0000256" key="4">
    <source>
        <dbReference type="ARBA" id="ARBA00023136"/>
    </source>
</evidence>
<name>A0A2A6BGB8_PRIPA</name>
<dbReference type="AlphaFoldDB" id="A0A2A6BGB8"/>
<keyword evidence="6" id="KW-0868">Chloride</keyword>
<dbReference type="EnsemblMetazoa" id="PPA00279.1">
    <property type="protein sequence ID" value="PPA00279.1"/>
    <property type="gene ID" value="WBGene00089833"/>
</dbReference>
<keyword evidence="6" id="KW-0407">Ion channel</keyword>
<keyword evidence="6" id="KW-0406">Ion transport</keyword>
<comment type="function">
    <text evidence="6">Forms chloride channels.</text>
</comment>
<dbReference type="PANTHER" id="PTHR10736">
    <property type="entry name" value="BESTROPHIN"/>
    <property type="match status" value="1"/>
</dbReference>
<feature type="region of interest" description="Disordered" evidence="7">
    <location>
        <begin position="557"/>
        <end position="583"/>
    </location>
</feature>
<evidence type="ECO:0000256" key="1">
    <source>
        <dbReference type="ARBA" id="ARBA00004370"/>
    </source>
</evidence>
<evidence type="ECO:0000313" key="9">
    <source>
        <dbReference type="Proteomes" id="UP000005239"/>
    </source>
</evidence>
<dbReference type="Proteomes" id="UP000005239">
    <property type="component" value="Unassembled WGS sequence"/>
</dbReference>
<keyword evidence="6" id="KW-1003">Cell membrane</keyword>
<accession>A0A8R1Y3J2</accession>
<feature type="transmembrane region" description="Helical" evidence="6">
    <location>
        <begin position="270"/>
        <end position="289"/>
    </location>
</feature>
<gene>
    <name evidence="8" type="primary">WBGene00089833</name>
</gene>
<protein>
    <recommendedName>
        <fullName evidence="6">Bestrophin homolog</fullName>
    </recommendedName>
</protein>
<keyword evidence="6" id="KW-0869">Chloride channel</keyword>
<dbReference type="OrthoDB" id="201595at2759"/>
<evidence type="ECO:0000256" key="6">
    <source>
        <dbReference type="RuleBase" id="RU363126"/>
    </source>
</evidence>
<dbReference type="PANTHER" id="PTHR10736:SF0">
    <property type="entry name" value="BESTROPHIN HOMOLOG"/>
    <property type="match status" value="1"/>
</dbReference>
<sequence>MTVTYTLEVSRARFWGFPKLLIRWKGSIYRLMYLEMTSFLALFYLIMTIYRWGLSEEYQKQLEKVALYCREFTLTIPITFVMGFYVTFVAGRWWQQYMNIPWPDRIALQVSAYVSGADERGRLMRRALVRYANLLAIFTFQSTSTVIKRRFPTIDHLLEAGLLTEEEKRTIENIHSPQGTWFVPAHWFCQLATIARKEGRIHDDLHLKSLIDEMCNFRGQCGMIWSYDWISVPLVYTQVVTIAVYSFFMACLFGRQYLLHADVAKGTDNILDYYVPIFTVFQFCFYVGWLKVAESMICPFGEDDDDFELNWIIDRNVQVSYLLADTLHLKHPRLTRDLFWDTVETDLPYTAATSNNRKAKDAFLGSTQAMNINLKQSEWEVDDMMPPIGEMDEERAEAGLSLNPKRASTIIEDDVEGADVDETSSVISCSSTGTEQLKLKKRGRLATLLLGSSRQTLFSKSGSKRSMFQRSTDASYPNLDTNSEVSDLDDVTGSSGGTGGTGAGSNLRVGTSLSQMVSVPPMVLEESDVDSTGERTLTQKEGLVLAARIKKLSRTEEMMEDEDCRMGIDSSQTPLCPRSSHDC</sequence>
<feature type="compositionally biased region" description="Gly residues" evidence="7">
    <location>
        <begin position="494"/>
        <end position="503"/>
    </location>
</feature>
<comment type="similarity">
    <text evidence="5 6">Belongs to the anion channel-forming bestrophin (TC 1.A.46) family. Calcium-sensitive chloride channel subfamily.</text>
</comment>
<keyword evidence="4 6" id="KW-0472">Membrane</keyword>
<feature type="transmembrane region" description="Helical" evidence="6">
    <location>
        <begin position="31"/>
        <end position="52"/>
    </location>
</feature>
<reference evidence="9" key="1">
    <citation type="journal article" date="2008" name="Nat. Genet.">
        <title>The Pristionchus pacificus genome provides a unique perspective on nematode lifestyle and parasitism.</title>
        <authorList>
            <person name="Dieterich C."/>
            <person name="Clifton S.W."/>
            <person name="Schuster L.N."/>
            <person name="Chinwalla A."/>
            <person name="Delehaunty K."/>
            <person name="Dinkelacker I."/>
            <person name="Fulton L."/>
            <person name="Fulton R."/>
            <person name="Godfrey J."/>
            <person name="Minx P."/>
            <person name="Mitreva M."/>
            <person name="Roeseler W."/>
            <person name="Tian H."/>
            <person name="Witte H."/>
            <person name="Yang S.P."/>
            <person name="Wilson R.K."/>
            <person name="Sommer R.J."/>
        </authorList>
    </citation>
    <scope>NUCLEOTIDE SEQUENCE [LARGE SCALE GENOMIC DNA]</scope>
    <source>
        <strain evidence="9">PS312</strain>
    </source>
</reference>
<organism evidence="8 9">
    <name type="scientific">Pristionchus pacificus</name>
    <name type="common">Parasitic nematode worm</name>
    <dbReference type="NCBI Taxonomy" id="54126"/>
    <lineage>
        <taxon>Eukaryota</taxon>
        <taxon>Metazoa</taxon>
        <taxon>Ecdysozoa</taxon>
        <taxon>Nematoda</taxon>
        <taxon>Chromadorea</taxon>
        <taxon>Rhabditida</taxon>
        <taxon>Rhabditina</taxon>
        <taxon>Diplogasteromorpha</taxon>
        <taxon>Diplogasteroidea</taxon>
        <taxon>Neodiplogasteridae</taxon>
        <taxon>Pristionchus</taxon>
    </lineage>
</organism>
<accession>A0A2A6BGB8</accession>
<feature type="transmembrane region" description="Helical" evidence="6">
    <location>
        <begin position="72"/>
        <end position="91"/>
    </location>
</feature>
<reference evidence="8" key="2">
    <citation type="submission" date="2022-06" db="UniProtKB">
        <authorList>
            <consortium name="EnsemblMetazoa"/>
        </authorList>
    </citation>
    <scope>IDENTIFICATION</scope>
    <source>
        <strain evidence="8">PS312</strain>
    </source>
</reference>
<dbReference type="InterPro" id="IPR000615">
    <property type="entry name" value="Bestrophin"/>
</dbReference>
<comment type="subcellular location">
    <subcellularLocation>
        <location evidence="6">Cell membrane</location>
        <topology evidence="6">Multi-pass membrane protein</topology>
    </subcellularLocation>
    <subcellularLocation>
        <location evidence="1">Membrane</location>
    </subcellularLocation>
</comment>
<evidence type="ECO:0000256" key="5">
    <source>
        <dbReference type="ARBA" id="ARBA00034769"/>
    </source>
</evidence>
<evidence type="ECO:0000256" key="3">
    <source>
        <dbReference type="ARBA" id="ARBA00022989"/>
    </source>
</evidence>
<keyword evidence="2 6" id="KW-0812">Transmembrane</keyword>
<evidence type="ECO:0000256" key="7">
    <source>
        <dbReference type="SAM" id="MobiDB-lite"/>
    </source>
</evidence>
<keyword evidence="3 6" id="KW-1133">Transmembrane helix</keyword>
<feature type="transmembrane region" description="Helical" evidence="6">
    <location>
        <begin position="235"/>
        <end position="258"/>
    </location>
</feature>
<evidence type="ECO:0000256" key="2">
    <source>
        <dbReference type="ARBA" id="ARBA00022692"/>
    </source>
</evidence>
<keyword evidence="9" id="KW-1185">Reference proteome</keyword>
<keyword evidence="6" id="KW-0813">Transport</keyword>
<dbReference type="InterPro" id="IPR021134">
    <property type="entry name" value="Bestrophin-like"/>
</dbReference>
<dbReference type="GO" id="GO:0034707">
    <property type="term" value="C:chloride channel complex"/>
    <property type="evidence" value="ECO:0007669"/>
    <property type="project" value="UniProtKB-KW"/>
</dbReference>
<dbReference type="GO" id="GO:0005886">
    <property type="term" value="C:plasma membrane"/>
    <property type="evidence" value="ECO:0000318"/>
    <property type="project" value="GO_Central"/>
</dbReference>
<dbReference type="GO" id="GO:0005254">
    <property type="term" value="F:chloride channel activity"/>
    <property type="evidence" value="ECO:0000318"/>
    <property type="project" value="GO_Central"/>
</dbReference>
<feature type="compositionally biased region" description="Polar residues" evidence="7">
    <location>
        <begin position="460"/>
        <end position="485"/>
    </location>
</feature>